<dbReference type="InterPro" id="IPR004840">
    <property type="entry name" value="Amino_acid_permease_CS"/>
</dbReference>
<dbReference type="PROSITE" id="PS00218">
    <property type="entry name" value="AMINO_ACID_PERMEASE_1"/>
    <property type="match status" value="1"/>
</dbReference>
<evidence type="ECO:0000256" key="2">
    <source>
        <dbReference type="ARBA" id="ARBA00022448"/>
    </source>
</evidence>
<feature type="transmembrane region" description="Helical" evidence="6">
    <location>
        <begin position="43"/>
        <end position="67"/>
    </location>
</feature>
<reference evidence="7 8" key="1">
    <citation type="submission" date="2017-03" db="EMBL/GenBank/DDBJ databases">
        <title>Widespread Adenine N6-methylation of Active Genes in Fungi.</title>
        <authorList>
            <consortium name="DOE Joint Genome Institute"/>
            <person name="Mondo S.J."/>
            <person name="Dannebaum R.O."/>
            <person name="Kuo R.C."/>
            <person name="Louie K.B."/>
            <person name="Bewick A.J."/>
            <person name="Labutti K."/>
            <person name="Haridas S."/>
            <person name="Kuo A."/>
            <person name="Salamov A."/>
            <person name="Ahrendt S.R."/>
            <person name="Lau R."/>
            <person name="Bowen B.P."/>
            <person name="Lipzen A."/>
            <person name="Sullivan W."/>
            <person name="Andreopoulos W.B."/>
            <person name="Clum A."/>
            <person name="Lindquist E."/>
            <person name="Daum C."/>
            <person name="Northen T.R."/>
            <person name="Ramamoorthy G."/>
            <person name="Schmitz R.J."/>
            <person name="Gryganskyi A."/>
            <person name="Culley D."/>
            <person name="Magnuson J."/>
            <person name="James T.Y."/>
            <person name="O'Malley M.A."/>
            <person name="Stajich J.E."/>
            <person name="Spatafora J.W."/>
            <person name="Visel A."/>
            <person name="Grigoriev I.V."/>
        </authorList>
    </citation>
    <scope>NUCLEOTIDE SEQUENCE [LARGE SCALE GENOMIC DNA]</scope>
    <source>
        <strain evidence="7 8">NRRL Y-17943</strain>
    </source>
</reference>
<feature type="transmembrane region" description="Helical" evidence="6">
    <location>
        <begin position="165"/>
        <end position="185"/>
    </location>
</feature>
<evidence type="ECO:0000256" key="4">
    <source>
        <dbReference type="ARBA" id="ARBA00022989"/>
    </source>
</evidence>
<comment type="caution">
    <text evidence="7">The sequence shown here is derived from an EMBL/GenBank/DDBJ whole genome shotgun (WGS) entry which is preliminary data.</text>
</comment>
<evidence type="ECO:0000256" key="3">
    <source>
        <dbReference type="ARBA" id="ARBA00022692"/>
    </source>
</evidence>
<feature type="transmembrane region" description="Helical" evidence="6">
    <location>
        <begin position="406"/>
        <end position="425"/>
    </location>
</feature>
<dbReference type="OrthoDB" id="4476201at2759"/>
<feature type="transmembrane region" description="Helical" evidence="6">
    <location>
        <begin position="478"/>
        <end position="497"/>
    </location>
</feature>
<keyword evidence="4 6" id="KW-1133">Transmembrane helix</keyword>
<proteinExistence type="predicted"/>
<dbReference type="GeneID" id="33557045"/>
<dbReference type="InterPro" id="IPR002293">
    <property type="entry name" value="AA/rel_permease1"/>
</dbReference>
<feature type="transmembrane region" description="Helical" evidence="6">
    <location>
        <begin position="121"/>
        <end position="145"/>
    </location>
</feature>
<dbReference type="Proteomes" id="UP000193218">
    <property type="component" value="Unassembled WGS sequence"/>
</dbReference>
<dbReference type="FunCoup" id="A0A1Y1UKY7">
    <property type="interactions" value="35"/>
</dbReference>
<dbReference type="PANTHER" id="PTHR45649:SF3">
    <property type="entry name" value="POLYAMINE TRANSPORTER TPO5"/>
    <property type="match status" value="1"/>
</dbReference>
<gene>
    <name evidence="7" type="ORF">BD324DRAFT_619972</name>
</gene>
<dbReference type="Gene3D" id="1.20.1740.10">
    <property type="entry name" value="Amino acid/polyamine transporter I"/>
    <property type="match status" value="1"/>
</dbReference>
<dbReference type="GO" id="GO:0016020">
    <property type="term" value="C:membrane"/>
    <property type="evidence" value="ECO:0007669"/>
    <property type="project" value="UniProtKB-SubCell"/>
</dbReference>
<sequence length="512" mass="55786">MSNEIKEVTRPNDSDELVGFREDHRTLEELGYAQELPRTKSFLTLWAMTIVLSSVPYGLSTTFFYTLGDGGAMVAIWDWIIMSSIYVCVAVSLGEIASQYPVSGGVYYWSYMLSPRKLKPLVSWIVGWLSVVGNITVTLAVNFATAQLILSSVILFNPTYEPQPFHTVLTSMAIIILLGVIALVGQQWMHHVDTFTIIIIVSAVLATVITLPVKAHMGHRSAEYVFTKFVDMGAGWPRGMQWVLGLIQGAYCFSATGMLPAMAEEAILPELSIPRAMVWGVVVNGTLGLMFLLPIMFTLGDLSRILASPTGQPLPEIFLEATGSTKAAFGLFFLILVIGLSCGLACSQAASRCVWAFARDGGLPGRSILGKTSARFEMPLNGFLLHSIIQCALACIYFGSTEAFNAFLGVSVICLGSACFVPILVSFLEGRKKIQGAKFYKGKFGYFANVVSIAWFTLAIPILSFPPYLPVTEVNMNYASVVFVAAAALCCVWYLAFGRKHYQGPPDSHTGL</sequence>
<dbReference type="PANTHER" id="PTHR45649">
    <property type="entry name" value="AMINO-ACID PERMEASE BAT1"/>
    <property type="match status" value="1"/>
</dbReference>
<dbReference type="STRING" id="4999.A0A1Y1UKY7"/>
<accession>A0A1Y1UKY7</accession>
<evidence type="ECO:0000313" key="8">
    <source>
        <dbReference type="Proteomes" id="UP000193218"/>
    </source>
</evidence>
<dbReference type="InParanoid" id="A0A1Y1UKY7"/>
<feature type="transmembrane region" description="Helical" evidence="6">
    <location>
        <begin position="192"/>
        <end position="213"/>
    </location>
</feature>
<feature type="transmembrane region" description="Helical" evidence="6">
    <location>
        <begin position="79"/>
        <end position="100"/>
    </location>
</feature>
<comment type="subcellular location">
    <subcellularLocation>
        <location evidence="1">Membrane</location>
        <topology evidence="1">Multi-pass membrane protein</topology>
    </subcellularLocation>
</comment>
<evidence type="ECO:0000256" key="5">
    <source>
        <dbReference type="ARBA" id="ARBA00023136"/>
    </source>
</evidence>
<evidence type="ECO:0000256" key="6">
    <source>
        <dbReference type="SAM" id="Phobius"/>
    </source>
</evidence>
<keyword evidence="8" id="KW-1185">Reference proteome</keyword>
<dbReference type="EMBL" id="NBSH01000004">
    <property type="protein sequence ID" value="ORX38207.1"/>
    <property type="molecule type" value="Genomic_DNA"/>
</dbReference>
<keyword evidence="3 6" id="KW-0812">Transmembrane</keyword>
<feature type="transmembrane region" description="Helical" evidence="6">
    <location>
        <begin position="276"/>
        <end position="297"/>
    </location>
</feature>
<feature type="transmembrane region" description="Helical" evidence="6">
    <location>
        <begin position="242"/>
        <end position="264"/>
    </location>
</feature>
<evidence type="ECO:0000313" key="7">
    <source>
        <dbReference type="EMBL" id="ORX38207.1"/>
    </source>
</evidence>
<feature type="transmembrane region" description="Helical" evidence="6">
    <location>
        <begin position="380"/>
        <end position="400"/>
    </location>
</feature>
<feature type="transmembrane region" description="Helical" evidence="6">
    <location>
        <begin position="327"/>
        <end position="346"/>
    </location>
</feature>
<dbReference type="Pfam" id="PF13520">
    <property type="entry name" value="AA_permease_2"/>
    <property type="match status" value="1"/>
</dbReference>
<keyword evidence="5 6" id="KW-0472">Membrane</keyword>
<evidence type="ECO:0000256" key="1">
    <source>
        <dbReference type="ARBA" id="ARBA00004141"/>
    </source>
</evidence>
<name>A0A1Y1UKY7_9TREE</name>
<feature type="transmembrane region" description="Helical" evidence="6">
    <location>
        <begin position="446"/>
        <end position="466"/>
    </location>
</feature>
<keyword evidence="2" id="KW-0813">Transport</keyword>
<dbReference type="GO" id="GO:0022857">
    <property type="term" value="F:transmembrane transporter activity"/>
    <property type="evidence" value="ECO:0007669"/>
    <property type="project" value="InterPro"/>
</dbReference>
<organism evidence="7 8">
    <name type="scientific">Kockovaella imperatae</name>
    <dbReference type="NCBI Taxonomy" id="4999"/>
    <lineage>
        <taxon>Eukaryota</taxon>
        <taxon>Fungi</taxon>
        <taxon>Dikarya</taxon>
        <taxon>Basidiomycota</taxon>
        <taxon>Agaricomycotina</taxon>
        <taxon>Tremellomycetes</taxon>
        <taxon>Tremellales</taxon>
        <taxon>Cuniculitremaceae</taxon>
        <taxon>Kockovaella</taxon>
    </lineage>
</organism>
<dbReference type="GO" id="GO:0006865">
    <property type="term" value="P:amino acid transport"/>
    <property type="evidence" value="ECO:0007669"/>
    <property type="project" value="InterPro"/>
</dbReference>
<dbReference type="PIRSF" id="PIRSF006060">
    <property type="entry name" value="AA_transporter"/>
    <property type="match status" value="1"/>
</dbReference>
<dbReference type="RefSeq" id="XP_021872129.1">
    <property type="nucleotide sequence ID" value="XM_022015237.1"/>
</dbReference>
<protein>
    <submittedName>
        <fullName evidence="7">Gaba permease-like protein</fullName>
    </submittedName>
</protein>
<dbReference type="AlphaFoldDB" id="A0A1Y1UKY7"/>